<dbReference type="InterPro" id="IPR057246">
    <property type="entry name" value="CARBOXYPEPT_ZN_1"/>
</dbReference>
<dbReference type="SMART" id="SM00631">
    <property type="entry name" value="Zn_pept"/>
    <property type="match status" value="1"/>
</dbReference>
<dbReference type="InterPro" id="IPR057247">
    <property type="entry name" value="CARBOXYPEPT_ZN_2"/>
</dbReference>
<dbReference type="PANTHER" id="PTHR11705">
    <property type="entry name" value="PROTEASE FAMILY M14 CARBOXYPEPTIDASE A,B"/>
    <property type="match status" value="1"/>
</dbReference>
<evidence type="ECO:0000256" key="1">
    <source>
        <dbReference type="ARBA" id="ARBA00001947"/>
    </source>
</evidence>
<dbReference type="PROSITE" id="PS52035">
    <property type="entry name" value="PEPTIDASE_M14"/>
    <property type="match status" value="1"/>
</dbReference>
<dbReference type="SUPFAM" id="SSF49899">
    <property type="entry name" value="Concanavalin A-like lectins/glucanases"/>
    <property type="match status" value="1"/>
</dbReference>
<keyword evidence="3" id="KW-0645">Protease</keyword>
<organism evidence="11 12">
    <name type="scientific">Micromonospora vulcania</name>
    <dbReference type="NCBI Taxonomy" id="1441873"/>
    <lineage>
        <taxon>Bacteria</taxon>
        <taxon>Bacillati</taxon>
        <taxon>Actinomycetota</taxon>
        <taxon>Actinomycetes</taxon>
        <taxon>Micromonosporales</taxon>
        <taxon>Micromonosporaceae</taxon>
        <taxon>Micromonospora</taxon>
    </lineage>
</organism>
<dbReference type="SUPFAM" id="SSF53187">
    <property type="entry name" value="Zn-dependent exopeptidases"/>
    <property type="match status" value="1"/>
</dbReference>
<dbReference type="InterPro" id="IPR013320">
    <property type="entry name" value="ConA-like_dom_sf"/>
</dbReference>
<evidence type="ECO:0000256" key="2">
    <source>
        <dbReference type="ARBA" id="ARBA00005988"/>
    </source>
</evidence>
<evidence type="ECO:0000256" key="3">
    <source>
        <dbReference type="ARBA" id="ARBA00022670"/>
    </source>
</evidence>
<evidence type="ECO:0000256" key="8">
    <source>
        <dbReference type="PROSITE-ProRule" id="PRU01379"/>
    </source>
</evidence>
<dbReference type="PRINTS" id="PR00765">
    <property type="entry name" value="CRBOXYPTASEA"/>
</dbReference>
<evidence type="ECO:0000313" key="11">
    <source>
        <dbReference type="EMBL" id="MFC5925859.1"/>
    </source>
</evidence>
<keyword evidence="6" id="KW-0862">Zinc</keyword>
<keyword evidence="7" id="KW-0482">Metalloprotease</keyword>
<dbReference type="Pfam" id="PF00246">
    <property type="entry name" value="Peptidase_M14"/>
    <property type="match status" value="1"/>
</dbReference>
<evidence type="ECO:0000259" key="10">
    <source>
        <dbReference type="PROSITE" id="PS52035"/>
    </source>
</evidence>
<evidence type="ECO:0000256" key="6">
    <source>
        <dbReference type="ARBA" id="ARBA00022833"/>
    </source>
</evidence>
<evidence type="ECO:0000256" key="4">
    <source>
        <dbReference type="ARBA" id="ARBA00022723"/>
    </source>
</evidence>
<keyword evidence="11" id="KW-0121">Carboxypeptidase</keyword>
<comment type="similarity">
    <text evidence="2 8">Belongs to the peptidase M14 family.</text>
</comment>
<comment type="cofactor">
    <cofactor evidence="1">
        <name>Zn(2+)</name>
        <dbReference type="ChEBI" id="CHEBI:29105"/>
    </cofactor>
</comment>
<dbReference type="PANTHER" id="PTHR11705:SF143">
    <property type="entry name" value="SLL0236 PROTEIN"/>
    <property type="match status" value="1"/>
</dbReference>
<dbReference type="Gene3D" id="3.40.630.10">
    <property type="entry name" value="Zn peptidases"/>
    <property type="match status" value="1"/>
</dbReference>
<dbReference type="InterPro" id="IPR000834">
    <property type="entry name" value="Peptidase_M14"/>
</dbReference>
<reference evidence="12" key="1">
    <citation type="journal article" date="2019" name="Int. J. Syst. Evol. Microbiol.">
        <title>The Global Catalogue of Microorganisms (GCM) 10K type strain sequencing project: providing services to taxonomists for standard genome sequencing and annotation.</title>
        <authorList>
            <consortium name="The Broad Institute Genomics Platform"/>
            <consortium name="The Broad Institute Genome Sequencing Center for Infectious Disease"/>
            <person name="Wu L."/>
            <person name="Ma J."/>
        </authorList>
    </citation>
    <scope>NUCLEOTIDE SEQUENCE [LARGE SCALE GENOMIC DNA]</scope>
    <source>
        <strain evidence="12">CGMCC 4.7144</strain>
    </source>
</reference>
<dbReference type="PROSITE" id="PS00133">
    <property type="entry name" value="CARBOXYPEPT_ZN_2"/>
    <property type="match status" value="1"/>
</dbReference>
<dbReference type="RefSeq" id="WP_377513945.1">
    <property type="nucleotide sequence ID" value="NZ_JBHSQS010000013.1"/>
</dbReference>
<dbReference type="PROSITE" id="PS50060">
    <property type="entry name" value="MAM_2"/>
    <property type="match status" value="1"/>
</dbReference>
<dbReference type="Proteomes" id="UP001596226">
    <property type="component" value="Unassembled WGS sequence"/>
</dbReference>
<dbReference type="InterPro" id="IPR000998">
    <property type="entry name" value="MAM_dom"/>
</dbReference>
<dbReference type="InterPro" id="IPR033810">
    <property type="entry name" value="Carboxypeptidase_T"/>
</dbReference>
<evidence type="ECO:0000256" key="5">
    <source>
        <dbReference type="ARBA" id="ARBA00022801"/>
    </source>
</evidence>
<proteinExistence type="inferred from homology"/>
<evidence type="ECO:0000256" key="7">
    <source>
        <dbReference type="ARBA" id="ARBA00023049"/>
    </source>
</evidence>
<protein>
    <submittedName>
        <fullName evidence="11">M14 family zinc carboxypeptidase</fullName>
    </submittedName>
</protein>
<keyword evidence="4" id="KW-0479">Metal-binding</keyword>
<evidence type="ECO:0000259" key="9">
    <source>
        <dbReference type="PROSITE" id="PS50060"/>
    </source>
</evidence>
<keyword evidence="5" id="KW-0378">Hydrolase</keyword>
<dbReference type="CDD" id="cd03859">
    <property type="entry name" value="M14_CPT"/>
    <property type="match status" value="1"/>
</dbReference>
<feature type="domain" description="MAM" evidence="9">
    <location>
        <begin position="452"/>
        <end position="626"/>
    </location>
</feature>
<keyword evidence="12" id="KW-1185">Reference proteome</keyword>
<gene>
    <name evidence="11" type="ORF">ACFQGL_21195</name>
</gene>
<name>A0ABW1H884_9ACTN</name>
<dbReference type="GO" id="GO:0004180">
    <property type="term" value="F:carboxypeptidase activity"/>
    <property type="evidence" value="ECO:0007669"/>
    <property type="project" value="UniProtKB-KW"/>
</dbReference>
<feature type="domain" description="Peptidase M14" evidence="10">
    <location>
        <begin position="123"/>
        <end position="428"/>
    </location>
</feature>
<dbReference type="Gene3D" id="2.60.120.200">
    <property type="match status" value="1"/>
</dbReference>
<accession>A0ABW1H884</accession>
<sequence>MALRTPISLRRVLVLAVVTGLGIVTVAAGPVAARPAPDRTAEPAAASYRVLGPRTLADRDAVARTGAAIDYSEHGVLHISATATEAAAIGRLGFRLEPLAPPPSVERGAGEVGTLAFPPADSNYHDYAELTAVVNQAVADHPAIARKISIGSSYEGRDLMAVKISDNVGTDESEPEILFNAQQHAREHLTVEMAIYLLNLFTDSYGSDSRITNIVNSREIWIVPTVNPDGSEYDIATGSYRSWRKNRQPNSGSSNVGTDLNRNWGYNWGCCGGSSGSTSSETYRGPSAFSAPETQALRNFVNSRVVGGTQQIKANIDFHTYSQLVLWPYGYTTANTGPGMSADQYNTFATIGQQMAATNSYTPEQSSDLYITDGDSLDWLWATHGIWAYTFEMYPGSAGGGGFYPPDEVIPAQTSRNREAVLLLSEYADCPYRAIGKQAQYCGGGGGGTTVWSDTFETATGWTTNPSGTDTATIGAWERGAAQATTSSGAKQLTPYAGANDLVTGRLAGSAAGDYDLDGGVTSARSPAVTLPSSGTLTLSLAWYLAHGSNASSADYLRVSVVHNGGTTALLTQAGTAANRNGSWAVANLNLTPYAGQSVRILVEAADASGASLVEAAIDNVTITAS</sequence>
<dbReference type="EMBL" id="JBHSQS010000013">
    <property type="protein sequence ID" value="MFC5925859.1"/>
    <property type="molecule type" value="Genomic_DNA"/>
</dbReference>
<dbReference type="PROSITE" id="PS00132">
    <property type="entry name" value="CARBOXYPEPT_ZN_1"/>
    <property type="match status" value="1"/>
</dbReference>
<comment type="caution">
    <text evidence="11">The sequence shown here is derived from an EMBL/GenBank/DDBJ whole genome shotgun (WGS) entry which is preliminary data.</text>
</comment>
<evidence type="ECO:0000313" key="12">
    <source>
        <dbReference type="Proteomes" id="UP001596226"/>
    </source>
</evidence>
<feature type="active site" description="Proton donor/acceptor" evidence="8">
    <location>
        <position position="392"/>
    </location>
</feature>